<feature type="compositionally biased region" description="Polar residues" evidence="1">
    <location>
        <begin position="354"/>
        <end position="363"/>
    </location>
</feature>
<dbReference type="OrthoDB" id="5431222at2759"/>
<keyword evidence="3" id="KW-1185">Reference proteome</keyword>
<accession>A0A178ZT51</accession>
<evidence type="ECO:0000313" key="2">
    <source>
        <dbReference type="EMBL" id="OAP62606.1"/>
    </source>
</evidence>
<feature type="region of interest" description="Disordered" evidence="1">
    <location>
        <begin position="81"/>
        <end position="108"/>
    </location>
</feature>
<feature type="compositionally biased region" description="Basic residues" evidence="1">
    <location>
        <begin position="341"/>
        <end position="350"/>
    </location>
</feature>
<organism evidence="2 3">
    <name type="scientific">Fonsecaea erecta</name>
    <dbReference type="NCBI Taxonomy" id="1367422"/>
    <lineage>
        <taxon>Eukaryota</taxon>
        <taxon>Fungi</taxon>
        <taxon>Dikarya</taxon>
        <taxon>Ascomycota</taxon>
        <taxon>Pezizomycotina</taxon>
        <taxon>Eurotiomycetes</taxon>
        <taxon>Chaetothyriomycetidae</taxon>
        <taxon>Chaetothyriales</taxon>
        <taxon>Herpotrichiellaceae</taxon>
        <taxon>Fonsecaea</taxon>
    </lineage>
</organism>
<feature type="compositionally biased region" description="Basic and acidic residues" evidence="1">
    <location>
        <begin position="381"/>
        <end position="395"/>
    </location>
</feature>
<dbReference type="EMBL" id="LVYI01000002">
    <property type="protein sequence ID" value="OAP62606.1"/>
    <property type="molecule type" value="Genomic_DNA"/>
</dbReference>
<sequence length="491" mass="55855">MAEPVSDTNGVTSGYCNGTDPLVRQSRGEEGNHVNYHEDYGRQQTDYTLAADGRQRYDQSYGTSLSSDPGNQLQYSDLAHREFSPDPSSRVACSRPSSTRPVRYPSHSWQPVSHVSMTIPKEPLISPSQPAVYDLERPIQPPLSHKPCRDLLQSSQCQMHAREEWRGEFSQEYHVDSEDDLQALEFPDDVNAEAVNHFSWVQRKIQAFGATMDENDWMESQQSVIVSKYFRNTKDAIYFKPVSETGHWNFVKDDPAFADIASHGDVVVFEELYRRQNAMVLSYGNAENDRHGSIPSTADAQHVYHNVPLQQAAETSLSIEQEERLAALGVTGDPKPVQPRASKKRGRQTRSRSPESTGQQKQCESYRQRRYDQASGAVRSQDWREVQDSRAREPESLGPVMGRGRRRNVEMKIPRGQEPQSGRRGCKTKEKNKQQYSGKLSRRTRKRQHQRMSQLQSPNASTAESSHRTSQMAVDHLKKRKESCAQAAKFQ</sequence>
<dbReference type="Proteomes" id="UP000078343">
    <property type="component" value="Unassembled WGS sequence"/>
</dbReference>
<reference evidence="2 3" key="1">
    <citation type="submission" date="2016-04" db="EMBL/GenBank/DDBJ databases">
        <title>Draft genome of Fonsecaea erecta CBS 125763.</title>
        <authorList>
            <person name="Weiss V.A."/>
            <person name="Vicente V.A."/>
            <person name="Raittz R.T."/>
            <person name="Moreno L.F."/>
            <person name="De Souza E.M."/>
            <person name="Pedrosa F.O."/>
            <person name="Steffens M.B."/>
            <person name="Faoro H."/>
            <person name="Tadra-Sfeir M.Z."/>
            <person name="Najafzadeh M.J."/>
            <person name="Felipe M.S."/>
            <person name="Teixeira M."/>
            <person name="Sun J."/>
            <person name="Xi L."/>
            <person name="Gomes R."/>
            <person name="De Azevedo C.M."/>
            <person name="Salgado C.G."/>
            <person name="Da Silva M.B."/>
            <person name="Nascimento M.F."/>
            <person name="Queiroz-Telles F."/>
            <person name="Attili D.S."/>
            <person name="Gorbushina A."/>
        </authorList>
    </citation>
    <scope>NUCLEOTIDE SEQUENCE [LARGE SCALE GENOMIC DNA]</scope>
    <source>
        <strain evidence="2 3">CBS 125763</strain>
    </source>
</reference>
<feature type="region of interest" description="Disordered" evidence="1">
    <location>
        <begin position="326"/>
        <end position="491"/>
    </location>
</feature>
<protein>
    <submittedName>
        <fullName evidence="2">Uncharacterized protein</fullName>
    </submittedName>
</protein>
<feature type="region of interest" description="Disordered" evidence="1">
    <location>
        <begin position="1"/>
        <end position="44"/>
    </location>
</feature>
<evidence type="ECO:0000313" key="3">
    <source>
        <dbReference type="Proteomes" id="UP000078343"/>
    </source>
</evidence>
<feature type="compositionally biased region" description="Basic residues" evidence="1">
    <location>
        <begin position="440"/>
        <end position="450"/>
    </location>
</feature>
<name>A0A178ZT51_9EURO</name>
<comment type="caution">
    <text evidence="2">The sequence shown here is derived from an EMBL/GenBank/DDBJ whole genome shotgun (WGS) entry which is preliminary data.</text>
</comment>
<dbReference type="GeneID" id="30006003"/>
<dbReference type="RefSeq" id="XP_018695973.1">
    <property type="nucleotide sequence ID" value="XM_018833349.1"/>
</dbReference>
<feature type="compositionally biased region" description="Polar residues" evidence="1">
    <location>
        <begin position="451"/>
        <end position="472"/>
    </location>
</feature>
<gene>
    <name evidence="2" type="ORF">AYL99_01833</name>
</gene>
<feature type="compositionally biased region" description="Polar residues" evidence="1">
    <location>
        <begin position="1"/>
        <end position="16"/>
    </location>
</feature>
<feature type="compositionally biased region" description="Basic and acidic residues" evidence="1">
    <location>
        <begin position="26"/>
        <end position="41"/>
    </location>
</feature>
<proteinExistence type="predicted"/>
<dbReference type="STRING" id="1367422.A0A178ZT51"/>
<evidence type="ECO:0000256" key="1">
    <source>
        <dbReference type="SAM" id="MobiDB-lite"/>
    </source>
</evidence>
<dbReference type="AlphaFoldDB" id="A0A178ZT51"/>